<dbReference type="SUPFAM" id="SSF52402">
    <property type="entry name" value="Adenine nucleotide alpha hydrolases-like"/>
    <property type="match status" value="2"/>
</dbReference>
<dbReference type="CDD" id="cd00293">
    <property type="entry name" value="USP-like"/>
    <property type="match status" value="2"/>
</dbReference>
<dbReference type="Gene3D" id="3.40.50.12370">
    <property type="match status" value="1"/>
</dbReference>
<protein>
    <submittedName>
        <fullName evidence="4">Universal stress protein UspA</fullName>
    </submittedName>
</protein>
<dbReference type="InterPro" id="IPR006016">
    <property type="entry name" value="UspA"/>
</dbReference>
<reference evidence="4 5" key="1">
    <citation type="submission" date="2015-05" db="EMBL/GenBank/DDBJ databases">
        <title>Complete genome of Marinobacter psychrophilus strain 20041T isolated from sea-ice of the Canadian Basin.</title>
        <authorList>
            <person name="Song L."/>
            <person name="Ren L."/>
            <person name="Yu Y."/>
            <person name="Wang X."/>
        </authorList>
    </citation>
    <scope>NUCLEOTIDE SEQUENCE [LARGE SCALE GENOMIC DNA]</scope>
    <source>
        <strain evidence="4 5">20041</strain>
    </source>
</reference>
<evidence type="ECO:0000313" key="4">
    <source>
        <dbReference type="EMBL" id="AKO53045.1"/>
    </source>
</evidence>
<evidence type="ECO:0000313" key="5">
    <source>
        <dbReference type="Proteomes" id="UP000036406"/>
    </source>
</evidence>
<dbReference type="AlphaFoldDB" id="A0A0H4I5N4"/>
<organism evidence="4 5">
    <name type="scientific">Marinobacter psychrophilus</name>
    <dbReference type="NCBI Taxonomy" id="330734"/>
    <lineage>
        <taxon>Bacteria</taxon>
        <taxon>Pseudomonadati</taxon>
        <taxon>Pseudomonadota</taxon>
        <taxon>Gammaproteobacteria</taxon>
        <taxon>Pseudomonadales</taxon>
        <taxon>Marinobacteraceae</taxon>
        <taxon>Marinobacter</taxon>
    </lineage>
</organism>
<dbReference type="Pfam" id="PF00582">
    <property type="entry name" value="Usp"/>
    <property type="match status" value="2"/>
</dbReference>
<accession>A0A0H4I5N4</accession>
<name>A0A0H4I5N4_9GAMM</name>
<evidence type="ECO:0000256" key="2">
    <source>
        <dbReference type="SAM" id="MobiDB-lite"/>
    </source>
</evidence>
<dbReference type="InterPro" id="IPR006015">
    <property type="entry name" value="Universal_stress_UspA"/>
</dbReference>
<gene>
    <name evidence="4" type="ORF">ABA45_12050</name>
</gene>
<feature type="region of interest" description="Disordered" evidence="2">
    <location>
        <begin position="1"/>
        <end position="27"/>
    </location>
</feature>
<keyword evidence="5" id="KW-1185">Reference proteome</keyword>
<evidence type="ECO:0000259" key="3">
    <source>
        <dbReference type="Pfam" id="PF00582"/>
    </source>
</evidence>
<dbReference type="KEGG" id="mpq:ABA45_12050"/>
<dbReference type="RefSeq" id="WP_048386430.1">
    <property type="nucleotide sequence ID" value="NZ_CP011494.1"/>
</dbReference>
<sequence>MQNTTPNAKHSLQQTSQKTSQEMPQNAPQDTLHVVACIDGSRAAPAVCDYAAWASKYMDSPLTLLHVLDEERYPSEPDLAGNIGLGSREHLLDELAELDRKRSKLALEHGNHMLENAEQRVKQAGISDVKKRQRHGDLTESLLALQEQTRLLVIGLYGESSSDRNVNIGSQLETVIRSMSRPILLVPDNFSAPQSSMLAFDGSATAFRGVEHLAASQVLRGMPLHLVMVGEESPDAMVQLRKAEAMLAPLEAEITLAIRSGEVEPVLHRYQDEHNIDLLVMGAYGHSKIRRFLLGSTTTNMLKTAKKPLVILR</sequence>
<feature type="domain" description="UspA" evidence="3">
    <location>
        <begin position="197"/>
        <end position="313"/>
    </location>
</feature>
<dbReference type="PATRIC" id="fig|330734.3.peg.2526"/>
<comment type="similarity">
    <text evidence="1">Belongs to the universal stress protein A family.</text>
</comment>
<proteinExistence type="inferred from homology"/>
<dbReference type="Proteomes" id="UP000036406">
    <property type="component" value="Chromosome"/>
</dbReference>
<dbReference type="PRINTS" id="PR01438">
    <property type="entry name" value="UNVRSLSTRESS"/>
</dbReference>
<feature type="domain" description="UspA" evidence="3">
    <location>
        <begin position="33"/>
        <end position="187"/>
    </location>
</feature>
<dbReference type="PANTHER" id="PTHR46268">
    <property type="entry name" value="STRESS RESPONSE PROTEIN NHAX"/>
    <property type="match status" value="1"/>
</dbReference>
<dbReference type="PANTHER" id="PTHR46268:SF6">
    <property type="entry name" value="UNIVERSAL STRESS PROTEIN UP12"/>
    <property type="match status" value="1"/>
</dbReference>
<dbReference type="EMBL" id="CP011494">
    <property type="protein sequence ID" value="AKO53045.1"/>
    <property type="molecule type" value="Genomic_DNA"/>
</dbReference>
<evidence type="ECO:0000256" key="1">
    <source>
        <dbReference type="ARBA" id="ARBA00008791"/>
    </source>
</evidence>